<evidence type="ECO:0000256" key="2">
    <source>
        <dbReference type="ARBA" id="ARBA00022670"/>
    </source>
</evidence>
<evidence type="ECO:0000313" key="8">
    <source>
        <dbReference type="EMBL" id="TRW16832.1"/>
    </source>
</evidence>
<dbReference type="PROSITE" id="PS51892">
    <property type="entry name" value="SUBTILASE"/>
    <property type="match status" value="1"/>
</dbReference>
<feature type="active site" description="Charge relay system" evidence="5">
    <location>
        <position position="202"/>
    </location>
</feature>
<dbReference type="SUPFAM" id="SSF55486">
    <property type="entry name" value="Metalloproteases ('zincins'), catalytic domain"/>
    <property type="match status" value="1"/>
</dbReference>
<organism evidence="8 9">
    <name type="scientific">Glacieibacterium frigidum</name>
    <dbReference type="NCBI Taxonomy" id="2593303"/>
    <lineage>
        <taxon>Bacteria</taxon>
        <taxon>Pseudomonadati</taxon>
        <taxon>Pseudomonadota</taxon>
        <taxon>Alphaproteobacteria</taxon>
        <taxon>Sphingomonadales</taxon>
        <taxon>Sphingosinicellaceae</taxon>
        <taxon>Glacieibacterium</taxon>
    </lineage>
</organism>
<reference evidence="8 9" key="1">
    <citation type="submission" date="2019-07" db="EMBL/GenBank/DDBJ databases">
        <title>Novel species isolated from glacier.</title>
        <authorList>
            <person name="Liu Q."/>
            <person name="Xin Y.-H."/>
        </authorList>
    </citation>
    <scope>NUCLEOTIDE SEQUENCE [LARGE SCALE GENOMIC DNA]</scope>
    <source>
        <strain evidence="8 9">LB1R16</strain>
    </source>
</reference>
<dbReference type="AlphaFoldDB" id="A0A552UF33"/>
<keyword evidence="4 5" id="KW-0720">Serine protease</keyword>
<gene>
    <name evidence="8" type="ORF">FMM06_01075</name>
</gene>
<dbReference type="SUPFAM" id="SSF52743">
    <property type="entry name" value="Subtilisin-like"/>
    <property type="match status" value="1"/>
</dbReference>
<evidence type="ECO:0000313" key="9">
    <source>
        <dbReference type="Proteomes" id="UP000317894"/>
    </source>
</evidence>
<dbReference type="PANTHER" id="PTHR43806:SF11">
    <property type="entry name" value="CEREVISIN-RELATED"/>
    <property type="match status" value="1"/>
</dbReference>
<evidence type="ECO:0000256" key="6">
    <source>
        <dbReference type="SAM" id="MobiDB-lite"/>
    </source>
</evidence>
<keyword evidence="3 5" id="KW-0378">Hydrolase</keyword>
<dbReference type="CDD" id="cd09598">
    <property type="entry name" value="M4_like"/>
    <property type="match status" value="1"/>
</dbReference>
<dbReference type="InterPro" id="IPR015500">
    <property type="entry name" value="Peptidase_S8_subtilisin-rel"/>
</dbReference>
<comment type="similarity">
    <text evidence="1 5">Belongs to the peptidase S8 family.</text>
</comment>
<feature type="active site" description="Charge relay system" evidence="5">
    <location>
        <position position="155"/>
    </location>
</feature>
<comment type="caution">
    <text evidence="8">The sequence shown here is derived from an EMBL/GenBank/DDBJ whole genome shotgun (WGS) entry which is preliminary data.</text>
</comment>
<dbReference type="PANTHER" id="PTHR43806">
    <property type="entry name" value="PEPTIDASE S8"/>
    <property type="match status" value="1"/>
</dbReference>
<protein>
    <submittedName>
        <fullName evidence="8">S8 family serine peptidase</fullName>
    </submittedName>
</protein>
<feature type="active site" description="Charge relay system" evidence="5">
    <location>
        <position position="367"/>
    </location>
</feature>
<dbReference type="GO" id="GO:0004252">
    <property type="term" value="F:serine-type endopeptidase activity"/>
    <property type="evidence" value="ECO:0007669"/>
    <property type="project" value="UniProtKB-UniRule"/>
</dbReference>
<dbReference type="GO" id="GO:0006508">
    <property type="term" value="P:proteolysis"/>
    <property type="evidence" value="ECO:0007669"/>
    <property type="project" value="UniProtKB-KW"/>
</dbReference>
<dbReference type="PRINTS" id="PR00723">
    <property type="entry name" value="SUBTILISIN"/>
</dbReference>
<feature type="region of interest" description="Disordered" evidence="6">
    <location>
        <begin position="537"/>
        <end position="573"/>
    </location>
</feature>
<evidence type="ECO:0000256" key="5">
    <source>
        <dbReference type="PROSITE-ProRule" id="PRU01240"/>
    </source>
</evidence>
<keyword evidence="9" id="KW-1185">Reference proteome</keyword>
<dbReference type="OrthoDB" id="178184at2"/>
<evidence type="ECO:0000256" key="3">
    <source>
        <dbReference type="ARBA" id="ARBA00022801"/>
    </source>
</evidence>
<accession>A0A552UF33</accession>
<dbReference type="InterPro" id="IPR000209">
    <property type="entry name" value="Peptidase_S8/S53_dom"/>
</dbReference>
<feature type="domain" description="Peptidase S8/S53" evidence="7">
    <location>
        <begin position="149"/>
        <end position="427"/>
    </location>
</feature>
<name>A0A552UF33_9SPHN</name>
<evidence type="ECO:0000259" key="7">
    <source>
        <dbReference type="Pfam" id="PF00082"/>
    </source>
</evidence>
<dbReference type="RefSeq" id="WP_143554376.1">
    <property type="nucleotide sequence ID" value="NZ_VJWA01000001.1"/>
</dbReference>
<dbReference type="InterPro" id="IPR023828">
    <property type="entry name" value="Peptidase_S8_Ser-AS"/>
</dbReference>
<keyword evidence="2 5" id="KW-0645">Protease</keyword>
<dbReference type="Gene3D" id="3.40.50.200">
    <property type="entry name" value="Peptidase S8/S53 domain"/>
    <property type="match status" value="1"/>
</dbReference>
<evidence type="ECO:0000256" key="4">
    <source>
        <dbReference type="ARBA" id="ARBA00022825"/>
    </source>
</evidence>
<feature type="compositionally biased region" description="Pro residues" evidence="6">
    <location>
        <begin position="541"/>
        <end position="559"/>
    </location>
</feature>
<dbReference type="Pfam" id="PF00082">
    <property type="entry name" value="Peptidase_S8"/>
    <property type="match status" value="1"/>
</dbReference>
<dbReference type="Proteomes" id="UP000317894">
    <property type="component" value="Unassembled WGS sequence"/>
</dbReference>
<dbReference type="InterPro" id="IPR050131">
    <property type="entry name" value="Peptidase_S8_subtilisin-like"/>
</dbReference>
<feature type="region of interest" description="Disordered" evidence="6">
    <location>
        <begin position="181"/>
        <end position="205"/>
    </location>
</feature>
<evidence type="ECO:0000256" key="1">
    <source>
        <dbReference type="ARBA" id="ARBA00011073"/>
    </source>
</evidence>
<dbReference type="PROSITE" id="PS00138">
    <property type="entry name" value="SUBTILASE_SER"/>
    <property type="match status" value="1"/>
</dbReference>
<dbReference type="EMBL" id="VJWA01000001">
    <property type="protein sequence ID" value="TRW16832.1"/>
    <property type="molecule type" value="Genomic_DNA"/>
</dbReference>
<dbReference type="CDD" id="cd00306">
    <property type="entry name" value="Peptidases_S8_S53"/>
    <property type="match status" value="1"/>
</dbReference>
<dbReference type="InterPro" id="IPR036852">
    <property type="entry name" value="Peptidase_S8/S53_dom_sf"/>
</dbReference>
<sequence>MSDQPGLLIKLRRADAAGFAANNRLGVSPAGLEPILAVPAPAAEARGFSDHPNDAVWYRAPAAGSAWDAAHDAMRQGFAAGNGIMAAEPDFAQSFAGDDGSSPADCTARPQSPEGNRAVGAGDDWHLGDAYSGLARAAASVSPDAQARILIAHLDTGYDIDHPAMPAGLQAALERDFTRRGDTGAADRTPDGGIPGTRNRGHGTGTLSILAGRGFGGAPHARVMAVRIADSVVRFTTSTMVQGIDHARSSGAHVLSMSMGGLASAALADAVNAAYEAGLTLVTAAGNNFAPGLPIRSVVYPARMRRVIAATGVMADGRPYFSLDTGTMQGCWGPPAKMATAIAGYSPNIPWAMLGCGTVRRDGEGTSAATPQVAAAAALWLAAHLDDPKVAKPSWQRVEAVRHALFSAARKTTAGLDAAGVERYLGTGALDAFAALGIGVPAKLVPSPAASAAWDWVKLLSGQGVGFALAAEPRAKALGLELMQLAGADREIEATLLKADPDDGVSARDRKRFFHAVLDSGRASQRLTAALVKELGLHSAPPAPPPPPDAPPPAPPPVAMAPRKPRQDPVPSRRRLRVFALDPSLGASLGTHDIKEATVSVAYEADGQGLSKLRPGPVGEYVEVVDIDPASDRVHAPVDLDHPHLLITDGLAPSEGNPRFHQQMVYAIAMKTIGNFEDALGRKLLWAPRRHRVDGRTVFEYVPRLRIYPHALRDRNAYYSPSKVALLFGYFPAQSADDAVTVRGSMVFACLSADIIAHEMTHAILDGVHRHYQEQTNPDVAAFHEGFADIVALFQHFTYDELVRHEVARARGKLGATTLLAGLARQFGLGSGEKAALRDYLDPDTGALDLAKTTESHQRGSILVFAIYEAFLAIVERRTGDLIRLATGGTGELPPGDLHPGLVDRLTKETCKAASQLLRICIRAMDYCPPNDIGFGEYLRALMTADVDSVPDDKLGYRTALLEAFRKHGLLPPRLRTVSVESLIWLRPQEPRPAWLGKSVKRFAIDWANNGDRWTSFVKVQERSTDLHLDLAEAFADPVGGPDLCAALGLQHGLPRYNDDFSERDGHDGKTTFSVHSLRRVRRAQPNGELSYQIVAVIAQRRAEWRDPDDESQGKFWFRGGATLIIDPAASTGSDPVPEIRYVIVKHMLSADRLRRQRAYAAGAFTGGMRAQYFDTRAMAAAEPFAMLHRGDPA</sequence>
<proteinExistence type="inferred from homology"/>
<feature type="region of interest" description="Disordered" evidence="6">
    <location>
        <begin position="93"/>
        <end position="121"/>
    </location>
</feature>